<dbReference type="PANTHER" id="PTHR43272">
    <property type="entry name" value="LONG-CHAIN-FATTY-ACID--COA LIGASE"/>
    <property type="match status" value="1"/>
</dbReference>
<dbReference type="InterPro" id="IPR000873">
    <property type="entry name" value="AMP-dep_synth/lig_dom"/>
</dbReference>
<evidence type="ECO:0000313" key="4">
    <source>
        <dbReference type="EMBL" id="MFC5972908.1"/>
    </source>
</evidence>
<keyword evidence="1" id="KW-0547">Nucleotide-binding</keyword>
<dbReference type="PANTHER" id="PTHR43272:SF33">
    <property type="entry name" value="AMP-BINDING DOMAIN-CONTAINING PROTEIN-RELATED"/>
    <property type="match status" value="1"/>
</dbReference>
<dbReference type="RefSeq" id="WP_247416854.1">
    <property type="nucleotide sequence ID" value="NZ_JALLGW010000001.1"/>
</dbReference>
<feature type="domain" description="AMP-dependent synthetase/ligase" evidence="3">
    <location>
        <begin position="65"/>
        <end position="484"/>
    </location>
</feature>
<dbReference type="EMBL" id="JBHSQH010000001">
    <property type="protein sequence ID" value="MFC5972908.1"/>
    <property type="molecule type" value="Genomic_DNA"/>
</dbReference>
<dbReference type="PROSITE" id="PS00455">
    <property type="entry name" value="AMP_BINDING"/>
    <property type="match status" value="1"/>
</dbReference>
<dbReference type="Pfam" id="PF00501">
    <property type="entry name" value="AMP-binding"/>
    <property type="match status" value="1"/>
</dbReference>
<dbReference type="AlphaFoldDB" id="A0ABD5RR50"/>
<evidence type="ECO:0000313" key="5">
    <source>
        <dbReference type="Proteomes" id="UP001596099"/>
    </source>
</evidence>
<dbReference type="Proteomes" id="UP001596099">
    <property type="component" value="Unassembled WGS sequence"/>
</dbReference>
<organism evidence="4 5">
    <name type="scientific">Halomarina salina</name>
    <dbReference type="NCBI Taxonomy" id="1872699"/>
    <lineage>
        <taxon>Archaea</taxon>
        <taxon>Methanobacteriati</taxon>
        <taxon>Methanobacteriota</taxon>
        <taxon>Stenosarchaea group</taxon>
        <taxon>Halobacteria</taxon>
        <taxon>Halobacteriales</taxon>
        <taxon>Natronomonadaceae</taxon>
        <taxon>Halomarina</taxon>
    </lineage>
</organism>
<evidence type="ECO:0000256" key="2">
    <source>
        <dbReference type="ARBA" id="ARBA00022840"/>
    </source>
</evidence>
<comment type="caution">
    <text evidence="4">The sequence shown here is derived from an EMBL/GenBank/DDBJ whole genome shotgun (WGS) entry which is preliminary data.</text>
</comment>
<dbReference type="GO" id="GO:0005524">
    <property type="term" value="F:ATP binding"/>
    <property type="evidence" value="ECO:0007669"/>
    <property type="project" value="UniProtKB-KW"/>
</dbReference>
<dbReference type="Pfam" id="PF23562">
    <property type="entry name" value="AMP-binding_C_3"/>
    <property type="match status" value="1"/>
</dbReference>
<name>A0ABD5RR50_9EURY</name>
<dbReference type="CDD" id="cd05907">
    <property type="entry name" value="VL_LC_FACS_like"/>
    <property type="match status" value="1"/>
</dbReference>
<reference evidence="4 5" key="1">
    <citation type="journal article" date="2019" name="Int. J. Syst. Evol. Microbiol.">
        <title>The Global Catalogue of Microorganisms (GCM) 10K type strain sequencing project: providing services to taxonomists for standard genome sequencing and annotation.</title>
        <authorList>
            <consortium name="The Broad Institute Genomics Platform"/>
            <consortium name="The Broad Institute Genome Sequencing Center for Infectious Disease"/>
            <person name="Wu L."/>
            <person name="Ma J."/>
        </authorList>
    </citation>
    <scope>NUCLEOTIDE SEQUENCE [LARGE SCALE GENOMIC DNA]</scope>
    <source>
        <strain evidence="4 5">CGMCC 1.12543</strain>
    </source>
</reference>
<dbReference type="Gene3D" id="3.40.50.12780">
    <property type="entry name" value="N-terminal domain of ligase-like"/>
    <property type="match status" value="1"/>
</dbReference>
<gene>
    <name evidence="4" type="ORF">ACFPYI_16355</name>
</gene>
<keyword evidence="2" id="KW-0067">ATP-binding</keyword>
<keyword evidence="5" id="KW-1185">Reference proteome</keyword>
<protein>
    <submittedName>
        <fullName evidence="4">AMP-dependent synthetase/ligase</fullName>
    </submittedName>
</protein>
<evidence type="ECO:0000259" key="3">
    <source>
        <dbReference type="Pfam" id="PF00501"/>
    </source>
</evidence>
<dbReference type="SUPFAM" id="SSF56801">
    <property type="entry name" value="Acetyl-CoA synthetase-like"/>
    <property type="match status" value="1"/>
</dbReference>
<accession>A0ABD5RR50</accession>
<evidence type="ECO:0000256" key="1">
    <source>
        <dbReference type="ARBA" id="ARBA00022741"/>
    </source>
</evidence>
<dbReference type="InterPro" id="IPR020845">
    <property type="entry name" value="AMP-binding_CS"/>
</dbReference>
<sequence length="672" mass="74084">MATQRPSGTEPSWLEHEREYTDEVIGEDTLAVMFERSAERNQTRSAQRYKGGVYDRSLVAEGVVNAAPNGGYATLSYGDMRDIVHNLAAGFRDLGLSAGDRVGIFGNTRMEWAQSDFALLQAGGVVTTVYAESSPRQVEYLLDNPGATGVVVENQELLERVLEVEDELDLSFVVVMDEISGYDGREDVLTLGELHDRGAEVFDADEHASWLDERSPEDLASLIYTSGTTGRPKGVELTNANLRANVNQCRKRMGPRPDKPADMPAITAGSEALSFLPLAHVFERTAGHFLLFASGATVGYAESSDTVADDIQTLSPSTVTSVPRIYERIYDSMRDQAAGSAPKERIFKWAVGVARQYARADSPGAALRAKHAVADRLVYSNVKEKMGGNIEFFVSGGGSLSKDLAQLFMGMGLTIMEGYGLTETSPVVTVNPMEDIRPGTLGVPLVDIETRVDDAELDEDQKRRASGDIGELQVKGPNVTRGYWERPEATERAFTSDGFLKTGDIVEVTDDGYLVFHERLKQILVLSTGKNVAPGPIEDAFATTDRVDQVMVIGDSRKFVSALIVPNFEAIDNWSDRYDVDLPDDRAAICDDDQVRAYVQTVVDKVNEKLEKEEQIKRFELVPEEWTAENDLMTPSLKKKRRNILERYQGEVDQIYADAEAEKEAARAQSDD</sequence>
<proteinExistence type="predicted"/>
<dbReference type="InterPro" id="IPR042099">
    <property type="entry name" value="ANL_N_sf"/>
</dbReference>